<accession>A0A1N6H314</accession>
<proteinExistence type="predicted"/>
<dbReference type="STRING" id="1217970.SAMN05444002_3029"/>
<protein>
    <submittedName>
        <fullName evidence="2">Uncharacterized protein</fullName>
    </submittedName>
</protein>
<organism evidence="2 3">
    <name type="scientific">Vannielia litorea</name>
    <dbReference type="NCBI Taxonomy" id="1217970"/>
    <lineage>
        <taxon>Bacteria</taxon>
        <taxon>Pseudomonadati</taxon>
        <taxon>Pseudomonadota</taxon>
        <taxon>Alphaproteobacteria</taxon>
        <taxon>Rhodobacterales</taxon>
        <taxon>Paracoccaceae</taxon>
        <taxon>Vannielia</taxon>
    </lineage>
</organism>
<name>A0A1N6H314_9RHOB</name>
<dbReference type="Proteomes" id="UP000184932">
    <property type="component" value="Unassembled WGS sequence"/>
</dbReference>
<gene>
    <name evidence="2" type="ORF">SAMN05444002_3029</name>
</gene>
<keyword evidence="3" id="KW-1185">Reference proteome</keyword>
<reference evidence="3" key="1">
    <citation type="submission" date="2016-11" db="EMBL/GenBank/DDBJ databases">
        <authorList>
            <person name="Varghese N."/>
            <person name="Submissions S."/>
        </authorList>
    </citation>
    <scope>NUCLEOTIDE SEQUENCE [LARGE SCALE GENOMIC DNA]</scope>
    <source>
        <strain evidence="3">DSM 29440</strain>
    </source>
</reference>
<feature type="region of interest" description="Disordered" evidence="1">
    <location>
        <begin position="1"/>
        <end position="35"/>
    </location>
</feature>
<dbReference type="AlphaFoldDB" id="A0A1N6H314"/>
<dbReference type="EMBL" id="FSRL01000001">
    <property type="protein sequence ID" value="SIO14170.1"/>
    <property type="molecule type" value="Genomic_DNA"/>
</dbReference>
<sequence length="62" mass="6368">MSDLLPLPPGVPAAASPGPAISMHRGRTTAPARAACPRARRPVDATLGVLFSPFAFTLATSR</sequence>
<feature type="compositionally biased region" description="Pro residues" evidence="1">
    <location>
        <begin position="1"/>
        <end position="11"/>
    </location>
</feature>
<evidence type="ECO:0000313" key="3">
    <source>
        <dbReference type="Proteomes" id="UP000184932"/>
    </source>
</evidence>
<evidence type="ECO:0000313" key="2">
    <source>
        <dbReference type="EMBL" id="SIO14170.1"/>
    </source>
</evidence>
<evidence type="ECO:0000256" key="1">
    <source>
        <dbReference type="SAM" id="MobiDB-lite"/>
    </source>
</evidence>